<reference evidence="11 12" key="1">
    <citation type="submission" date="2016-10" db="EMBL/GenBank/DDBJ databases">
        <authorList>
            <person name="de Groot N.N."/>
        </authorList>
    </citation>
    <scope>NUCLEOTIDE SEQUENCE [LARGE SCALE GENOMIC DNA]</scope>
    <source>
        <strain evidence="11 12">DSM 15123</strain>
    </source>
</reference>
<dbReference type="AlphaFoldDB" id="A0A1H8JCJ4"/>
<keyword evidence="5" id="KW-0560">Oxidoreductase</keyword>
<dbReference type="GO" id="GO:0019632">
    <property type="term" value="P:shikimate metabolic process"/>
    <property type="evidence" value="ECO:0007669"/>
    <property type="project" value="TreeGrafter"/>
</dbReference>
<dbReference type="GO" id="GO:0005829">
    <property type="term" value="C:cytosol"/>
    <property type="evidence" value="ECO:0007669"/>
    <property type="project" value="TreeGrafter"/>
</dbReference>
<dbReference type="PANTHER" id="PTHR21089">
    <property type="entry name" value="SHIKIMATE DEHYDROGENASE"/>
    <property type="match status" value="1"/>
</dbReference>
<dbReference type="InterPro" id="IPR022893">
    <property type="entry name" value="Shikimate_DH_fam"/>
</dbReference>
<dbReference type="InterPro" id="IPR046346">
    <property type="entry name" value="Aminoacid_DH-like_N_sf"/>
</dbReference>
<evidence type="ECO:0000313" key="11">
    <source>
        <dbReference type="EMBL" id="SEN78291.1"/>
    </source>
</evidence>
<dbReference type="Gene3D" id="3.40.50.720">
    <property type="entry name" value="NAD(P)-binding Rossmann-like Domain"/>
    <property type="match status" value="2"/>
</dbReference>
<evidence type="ECO:0000259" key="8">
    <source>
        <dbReference type="Pfam" id="PF01488"/>
    </source>
</evidence>
<keyword evidence="6" id="KW-0057">Aromatic amino acid biosynthesis</keyword>
<dbReference type="Pfam" id="PF18317">
    <property type="entry name" value="SDH_C"/>
    <property type="match status" value="1"/>
</dbReference>
<dbReference type="Pfam" id="PF01488">
    <property type="entry name" value="Shikimate_DH"/>
    <property type="match status" value="1"/>
</dbReference>
<dbReference type="GO" id="GO:0050661">
    <property type="term" value="F:NADP binding"/>
    <property type="evidence" value="ECO:0007669"/>
    <property type="project" value="TreeGrafter"/>
</dbReference>
<evidence type="ECO:0000256" key="7">
    <source>
        <dbReference type="ARBA" id="ARBA00049442"/>
    </source>
</evidence>
<dbReference type="CDD" id="cd01065">
    <property type="entry name" value="NAD_bind_Shikimate_DH"/>
    <property type="match status" value="1"/>
</dbReference>
<name>A0A1H8JCJ4_9BURK</name>
<dbReference type="FunFam" id="3.40.50.10860:FF:000006">
    <property type="entry name" value="Shikimate dehydrogenase (NADP(+))"/>
    <property type="match status" value="1"/>
</dbReference>
<sequence length="320" mass="32881">MIGHPVSHSRSPWIHARFAEQTGQHLRYIAIDSPVDGFAATLERLRAEGYGGANVTVPFKLEAFAAADVRSTRAELAQAANTLVWRQEAEGMRLHADNTDGAGLMRDIRHNAGVALAGRHVLLLGAGGASAGVLGALLAETPASVTVANRSVGKAEQLVQQHAAVAAEHGVQLRACALAAVLEDAPLPLTPQIALAASAQAAASPLPSSAATPAHAATDNLDAFDIILNGTASSLGGTPLLLPARRFASGALAYDMMYGAAALPFLQHAQACGATSRDGLGMLVEQAALAFALWRGVTPDTTPVLAELRALVDAPANKTA</sequence>
<keyword evidence="4" id="KW-0521">NADP</keyword>
<dbReference type="GO" id="GO:0008652">
    <property type="term" value="P:amino acid biosynthetic process"/>
    <property type="evidence" value="ECO:0007669"/>
    <property type="project" value="UniProtKB-KW"/>
</dbReference>
<feature type="domain" description="Quinate/shikimate 5-dehydrogenase/glutamyl-tRNA reductase" evidence="8">
    <location>
        <begin position="115"/>
        <end position="165"/>
    </location>
</feature>
<dbReference type="InterPro" id="IPR041121">
    <property type="entry name" value="SDH_C"/>
</dbReference>
<evidence type="ECO:0000313" key="12">
    <source>
        <dbReference type="Proteomes" id="UP000199531"/>
    </source>
</evidence>
<accession>A0A1H8JCJ4</accession>
<dbReference type="Proteomes" id="UP000199531">
    <property type="component" value="Unassembled WGS sequence"/>
</dbReference>
<protein>
    <recommendedName>
        <fullName evidence="2">shikimate dehydrogenase (NADP(+))</fullName>
        <ecNumber evidence="2">1.1.1.25</ecNumber>
    </recommendedName>
</protein>
<comment type="catalytic activity">
    <reaction evidence="7">
        <text>shikimate + NADP(+) = 3-dehydroshikimate + NADPH + H(+)</text>
        <dbReference type="Rhea" id="RHEA:17737"/>
        <dbReference type="ChEBI" id="CHEBI:15378"/>
        <dbReference type="ChEBI" id="CHEBI:16630"/>
        <dbReference type="ChEBI" id="CHEBI:36208"/>
        <dbReference type="ChEBI" id="CHEBI:57783"/>
        <dbReference type="ChEBI" id="CHEBI:58349"/>
        <dbReference type="EC" id="1.1.1.25"/>
    </reaction>
</comment>
<dbReference type="InterPro" id="IPR006151">
    <property type="entry name" value="Shikm_DH/Glu-tRNA_Rdtase"/>
</dbReference>
<comment type="pathway">
    <text evidence="1">Metabolic intermediate biosynthesis; chorismate biosynthesis; chorismate from D-erythrose 4-phosphate and phosphoenolpyruvate: step 4/7.</text>
</comment>
<keyword evidence="12" id="KW-1185">Reference proteome</keyword>
<dbReference type="InterPro" id="IPR036291">
    <property type="entry name" value="NAD(P)-bd_dom_sf"/>
</dbReference>
<evidence type="ECO:0000256" key="3">
    <source>
        <dbReference type="ARBA" id="ARBA00022605"/>
    </source>
</evidence>
<evidence type="ECO:0000259" key="10">
    <source>
        <dbReference type="Pfam" id="PF18317"/>
    </source>
</evidence>
<evidence type="ECO:0000256" key="1">
    <source>
        <dbReference type="ARBA" id="ARBA00004871"/>
    </source>
</evidence>
<gene>
    <name evidence="11" type="ORF">SAMN02745977_02030</name>
</gene>
<evidence type="ECO:0000259" key="9">
    <source>
        <dbReference type="Pfam" id="PF08501"/>
    </source>
</evidence>
<keyword evidence="3" id="KW-0028">Amino-acid biosynthesis</keyword>
<dbReference type="Pfam" id="PF08501">
    <property type="entry name" value="Shikimate_dh_N"/>
    <property type="match status" value="1"/>
</dbReference>
<feature type="domain" description="SDH C-terminal" evidence="10">
    <location>
        <begin position="279"/>
        <end position="309"/>
    </location>
</feature>
<evidence type="ECO:0000256" key="2">
    <source>
        <dbReference type="ARBA" id="ARBA00012962"/>
    </source>
</evidence>
<organism evidence="11 12">
    <name type="scientific">Brachymonas denitrificans DSM 15123</name>
    <dbReference type="NCBI Taxonomy" id="1121117"/>
    <lineage>
        <taxon>Bacteria</taxon>
        <taxon>Pseudomonadati</taxon>
        <taxon>Pseudomonadota</taxon>
        <taxon>Betaproteobacteria</taxon>
        <taxon>Burkholderiales</taxon>
        <taxon>Comamonadaceae</taxon>
        <taxon>Brachymonas</taxon>
    </lineage>
</organism>
<dbReference type="UniPathway" id="UPA00053">
    <property type="reaction ID" value="UER00087"/>
</dbReference>
<dbReference type="SUPFAM" id="SSF51735">
    <property type="entry name" value="NAD(P)-binding Rossmann-fold domains"/>
    <property type="match status" value="1"/>
</dbReference>
<proteinExistence type="predicted"/>
<dbReference type="STRING" id="1121117.SAMN02745977_02030"/>
<dbReference type="GO" id="GO:0004764">
    <property type="term" value="F:shikimate 3-dehydrogenase (NADP+) activity"/>
    <property type="evidence" value="ECO:0007669"/>
    <property type="project" value="UniProtKB-EC"/>
</dbReference>
<dbReference type="GO" id="GO:0009073">
    <property type="term" value="P:aromatic amino acid family biosynthetic process"/>
    <property type="evidence" value="ECO:0007669"/>
    <property type="project" value="UniProtKB-KW"/>
</dbReference>
<evidence type="ECO:0000256" key="6">
    <source>
        <dbReference type="ARBA" id="ARBA00023141"/>
    </source>
</evidence>
<dbReference type="PANTHER" id="PTHR21089:SF1">
    <property type="entry name" value="BIFUNCTIONAL 3-DEHYDROQUINATE DEHYDRATASE_SHIKIMATE DEHYDROGENASE, CHLOROPLASTIC"/>
    <property type="match status" value="1"/>
</dbReference>
<dbReference type="EMBL" id="FOCW01000006">
    <property type="protein sequence ID" value="SEN78291.1"/>
    <property type="molecule type" value="Genomic_DNA"/>
</dbReference>
<dbReference type="SUPFAM" id="SSF53223">
    <property type="entry name" value="Aminoacid dehydrogenase-like, N-terminal domain"/>
    <property type="match status" value="1"/>
</dbReference>
<dbReference type="GO" id="GO:0009423">
    <property type="term" value="P:chorismate biosynthetic process"/>
    <property type="evidence" value="ECO:0007669"/>
    <property type="project" value="UniProtKB-UniPathway"/>
</dbReference>
<dbReference type="Gene3D" id="3.40.50.10860">
    <property type="entry name" value="Leucine Dehydrogenase, chain A, domain 1"/>
    <property type="match status" value="2"/>
</dbReference>
<evidence type="ECO:0000256" key="5">
    <source>
        <dbReference type="ARBA" id="ARBA00023002"/>
    </source>
</evidence>
<evidence type="ECO:0000256" key="4">
    <source>
        <dbReference type="ARBA" id="ARBA00022857"/>
    </source>
</evidence>
<dbReference type="EC" id="1.1.1.25" evidence="2"/>
<dbReference type="InterPro" id="IPR013708">
    <property type="entry name" value="Shikimate_DH-bd_N"/>
</dbReference>
<feature type="domain" description="Shikimate dehydrogenase substrate binding N-terminal" evidence="9">
    <location>
        <begin position="2"/>
        <end position="83"/>
    </location>
</feature>